<dbReference type="GO" id="GO:0008803">
    <property type="term" value="F:bis(5'-nucleosyl)-tetraphosphatase (symmetrical) activity"/>
    <property type="evidence" value="ECO:0007669"/>
    <property type="project" value="TreeGrafter"/>
</dbReference>
<dbReference type="PATRIC" id="fig|500635.8.peg.848"/>
<dbReference type="InterPro" id="IPR006186">
    <property type="entry name" value="Ser/Thr-sp_prot-phosphatase"/>
</dbReference>
<accession>C9KJU6</accession>
<dbReference type="PRINTS" id="PR00114">
    <property type="entry name" value="STPHPHTASE"/>
</dbReference>
<dbReference type="Pfam" id="PF00149">
    <property type="entry name" value="Metallophos"/>
    <property type="match status" value="1"/>
</dbReference>
<dbReference type="CDD" id="cd00144">
    <property type="entry name" value="MPP_PPP_family"/>
    <property type="match status" value="1"/>
</dbReference>
<gene>
    <name evidence="2" type="ORF">MITSMUL_03439</name>
</gene>
<evidence type="ECO:0000313" key="2">
    <source>
        <dbReference type="EMBL" id="EEX69855.1"/>
    </source>
</evidence>
<dbReference type="PANTHER" id="PTHR42850">
    <property type="entry name" value="METALLOPHOSPHOESTERASE"/>
    <property type="match status" value="1"/>
</dbReference>
<keyword evidence="3" id="KW-1185">Reference proteome</keyword>
<dbReference type="Gene3D" id="3.60.21.10">
    <property type="match status" value="1"/>
</dbReference>
<dbReference type="SUPFAM" id="SSF56300">
    <property type="entry name" value="Metallo-dependent phosphatases"/>
    <property type="match status" value="1"/>
</dbReference>
<dbReference type="InterPro" id="IPR029052">
    <property type="entry name" value="Metallo-depent_PP-like"/>
</dbReference>
<protein>
    <submittedName>
        <fullName evidence="2">Ser/Thr phosphatase family protein</fullName>
    </submittedName>
</protein>
<dbReference type="GO" id="GO:0016791">
    <property type="term" value="F:phosphatase activity"/>
    <property type="evidence" value="ECO:0007669"/>
    <property type="project" value="TreeGrafter"/>
</dbReference>
<dbReference type="GO" id="GO:0005737">
    <property type="term" value="C:cytoplasm"/>
    <property type="evidence" value="ECO:0007669"/>
    <property type="project" value="TreeGrafter"/>
</dbReference>
<feature type="domain" description="Calcineurin-like phosphoesterase" evidence="1">
    <location>
        <begin position="52"/>
        <end position="235"/>
    </location>
</feature>
<name>C9KJU6_9FIRM</name>
<evidence type="ECO:0000259" key="1">
    <source>
        <dbReference type="Pfam" id="PF00149"/>
    </source>
</evidence>
<organism evidence="2 3">
    <name type="scientific">Mitsuokella multacida DSM 20544</name>
    <dbReference type="NCBI Taxonomy" id="500635"/>
    <lineage>
        <taxon>Bacteria</taxon>
        <taxon>Bacillati</taxon>
        <taxon>Bacillota</taxon>
        <taxon>Negativicutes</taxon>
        <taxon>Selenomonadales</taxon>
        <taxon>Selenomonadaceae</taxon>
        <taxon>Mitsuokella</taxon>
    </lineage>
</organism>
<sequence>MTAFYLAQRGTGTMTILEEIKAKRQQLRQSPGETISREGGLVIVPDATAFRHILAVGDIHGNWLRLLSLWQHVPYDPQQDLLVFLGDYIDRGDYSAEVLEMVMELAEKSPHVITLTGNHEAMMLHYFQDHSIREPMDLNHGWMRSGGQATFASLARVYQQDPGRYHAMLEFVLSLDHLASVGEDYIFTHAGFLPRQSYEEQVDDMLWIRTEFYEEYAGDETVVIGHTPVQCFDVNRHHPLMFRNHIIDCDTGSYLPGGHISCLNVKKMTCWQSDPDDMFQED</sequence>
<dbReference type="AlphaFoldDB" id="C9KJU6"/>
<reference evidence="2" key="1">
    <citation type="submission" date="2009-09" db="EMBL/GenBank/DDBJ databases">
        <authorList>
            <person name="Weinstock G."/>
            <person name="Sodergren E."/>
            <person name="Clifton S."/>
            <person name="Fulton L."/>
            <person name="Fulton B."/>
            <person name="Courtney L."/>
            <person name="Fronick C."/>
            <person name="Harrison M."/>
            <person name="Strong C."/>
            <person name="Farmer C."/>
            <person name="Delahaunty K."/>
            <person name="Markovic C."/>
            <person name="Hall O."/>
            <person name="Minx P."/>
            <person name="Tomlinson C."/>
            <person name="Mitreva M."/>
            <person name="Nelson J."/>
            <person name="Hou S."/>
            <person name="Wollam A."/>
            <person name="Pepin K.H."/>
            <person name="Johnson M."/>
            <person name="Bhonagiri V."/>
            <person name="Nash W.E."/>
            <person name="Warren W."/>
            <person name="Chinwalla A."/>
            <person name="Mardis E.R."/>
            <person name="Wilson R.K."/>
        </authorList>
    </citation>
    <scope>NUCLEOTIDE SEQUENCE [LARGE SCALE GENOMIC DNA]</scope>
    <source>
        <strain evidence="2">DSM 20544</strain>
    </source>
</reference>
<dbReference type="PANTHER" id="PTHR42850:SF4">
    <property type="entry name" value="ZINC-DEPENDENT ENDOPOLYPHOSPHATASE"/>
    <property type="match status" value="1"/>
</dbReference>
<dbReference type="STRING" id="500635.MITSMUL_03439"/>
<comment type="caution">
    <text evidence="2">The sequence shown here is derived from an EMBL/GenBank/DDBJ whole genome shotgun (WGS) entry which is preliminary data.</text>
</comment>
<dbReference type="EMBL" id="ABWK02000005">
    <property type="protein sequence ID" value="EEX69855.1"/>
    <property type="molecule type" value="Genomic_DNA"/>
</dbReference>
<dbReference type="eggNOG" id="COG0639">
    <property type="taxonomic scope" value="Bacteria"/>
</dbReference>
<evidence type="ECO:0000313" key="3">
    <source>
        <dbReference type="Proteomes" id="UP000003671"/>
    </source>
</evidence>
<proteinExistence type="predicted"/>
<dbReference type="InterPro" id="IPR004843">
    <property type="entry name" value="Calcineurin-like_PHP"/>
</dbReference>
<dbReference type="GO" id="GO:0110154">
    <property type="term" value="P:RNA decapping"/>
    <property type="evidence" value="ECO:0007669"/>
    <property type="project" value="TreeGrafter"/>
</dbReference>
<dbReference type="Proteomes" id="UP000003671">
    <property type="component" value="Unassembled WGS sequence"/>
</dbReference>
<dbReference type="HOGENOM" id="CLU_023125_4_2_9"/>
<dbReference type="InterPro" id="IPR050126">
    <property type="entry name" value="Ap4A_hydrolase"/>
</dbReference>